<protein>
    <submittedName>
        <fullName evidence="2">Unnamed protein product</fullName>
    </submittedName>
</protein>
<feature type="transmembrane region" description="Helical" evidence="1">
    <location>
        <begin position="170"/>
        <end position="193"/>
    </location>
</feature>
<keyword evidence="3" id="KW-1185">Reference proteome</keyword>
<feature type="transmembrane region" description="Helical" evidence="1">
    <location>
        <begin position="235"/>
        <end position="254"/>
    </location>
</feature>
<dbReference type="PANTHER" id="PTHR23028">
    <property type="entry name" value="ACETYLTRANSFERASE"/>
    <property type="match status" value="1"/>
</dbReference>
<gene>
    <name evidence="2" type="ORF">Plil01_000936400</name>
</gene>
<comment type="caution">
    <text evidence="2">The sequence shown here is derived from an EMBL/GenBank/DDBJ whole genome shotgun (WGS) entry which is preliminary data.</text>
</comment>
<dbReference type="GO" id="GO:0000271">
    <property type="term" value="P:polysaccharide biosynthetic process"/>
    <property type="evidence" value="ECO:0007669"/>
    <property type="project" value="TreeGrafter"/>
</dbReference>
<accession>A0A9W6WQQ0</accession>
<feature type="transmembrane region" description="Helical" evidence="1">
    <location>
        <begin position="21"/>
        <end position="42"/>
    </location>
</feature>
<feature type="transmembrane region" description="Helical" evidence="1">
    <location>
        <begin position="266"/>
        <end position="284"/>
    </location>
</feature>
<dbReference type="GO" id="GO:0016020">
    <property type="term" value="C:membrane"/>
    <property type="evidence" value="ECO:0007669"/>
    <property type="project" value="TreeGrafter"/>
</dbReference>
<dbReference type="InterPro" id="IPR050879">
    <property type="entry name" value="Acyltransferase_3"/>
</dbReference>
<dbReference type="Proteomes" id="UP001165083">
    <property type="component" value="Unassembled WGS sequence"/>
</dbReference>
<feature type="transmembrane region" description="Helical" evidence="1">
    <location>
        <begin position="102"/>
        <end position="122"/>
    </location>
</feature>
<evidence type="ECO:0000256" key="1">
    <source>
        <dbReference type="SAM" id="Phobius"/>
    </source>
</evidence>
<name>A0A9W6WQQ0_9STRA</name>
<evidence type="ECO:0000313" key="2">
    <source>
        <dbReference type="EMBL" id="GMF23244.1"/>
    </source>
</evidence>
<organism evidence="2 3">
    <name type="scientific">Phytophthora lilii</name>
    <dbReference type="NCBI Taxonomy" id="2077276"/>
    <lineage>
        <taxon>Eukaryota</taxon>
        <taxon>Sar</taxon>
        <taxon>Stramenopiles</taxon>
        <taxon>Oomycota</taxon>
        <taxon>Peronosporomycetes</taxon>
        <taxon>Peronosporales</taxon>
        <taxon>Peronosporaceae</taxon>
        <taxon>Phytophthora</taxon>
    </lineage>
</organism>
<keyword evidence="1" id="KW-1133">Transmembrane helix</keyword>
<keyword evidence="1" id="KW-0472">Membrane</keyword>
<dbReference type="OrthoDB" id="92766at2759"/>
<reference evidence="2" key="1">
    <citation type="submission" date="2023-04" db="EMBL/GenBank/DDBJ databases">
        <title>Phytophthora lilii NBRC 32176.</title>
        <authorList>
            <person name="Ichikawa N."/>
            <person name="Sato H."/>
            <person name="Tonouchi N."/>
        </authorList>
    </citation>
    <scope>NUCLEOTIDE SEQUENCE</scope>
    <source>
        <strain evidence="2">NBRC 32176</strain>
    </source>
</reference>
<feature type="transmembrane region" description="Helical" evidence="1">
    <location>
        <begin position="205"/>
        <end position="223"/>
    </location>
</feature>
<dbReference type="AlphaFoldDB" id="A0A9W6WQQ0"/>
<evidence type="ECO:0000313" key="3">
    <source>
        <dbReference type="Proteomes" id="UP001165083"/>
    </source>
</evidence>
<keyword evidence="1" id="KW-0812">Transmembrane</keyword>
<sequence>MKLTSQGASRRKWAFAVVDYFMKRFFRVYPFFALVAVLLWWLPFESQFRFFLVESADKYDLYKVLTFDFKHRYLMLWTLPLEIAYYFCIPVFVLSTLRLRSFWWIALLALQMWIMHDGIYTYRFHHLLLRPHISTFLQESVAAVIFVKFDAWRKDTGFEFRKWHVVAIRVVEYAMLVLLISECFRALLFEWVHTYLVAAPSGDPFISWLIAYVIVIEMLLPSPVSTTLEWNVLRYWGKISFSLYLLHPFVIYSKFISSRTNYYDRLFMQVALLLLMASTSYYLVEYPLQLMVRRLSQKLAQLEARGMCSSSTTKVTADKKYDEKGAEMA</sequence>
<proteinExistence type="predicted"/>
<dbReference type="EMBL" id="BSXW01000467">
    <property type="protein sequence ID" value="GMF23244.1"/>
    <property type="molecule type" value="Genomic_DNA"/>
</dbReference>
<feature type="transmembrane region" description="Helical" evidence="1">
    <location>
        <begin position="74"/>
        <end position="95"/>
    </location>
</feature>
<dbReference type="PANTHER" id="PTHR23028:SF53">
    <property type="entry name" value="ACYL_TRANSF_3 DOMAIN-CONTAINING PROTEIN"/>
    <property type="match status" value="1"/>
</dbReference>
<feature type="transmembrane region" description="Helical" evidence="1">
    <location>
        <begin position="128"/>
        <end position="149"/>
    </location>
</feature>